<dbReference type="PANTHER" id="PTHR33494">
    <property type="entry name" value="OS02G0793800 PROTEIN"/>
    <property type="match status" value="1"/>
</dbReference>
<reference evidence="3" key="1">
    <citation type="submission" date="2020-06" db="EMBL/GenBank/DDBJ databases">
        <authorList>
            <person name="Li T."/>
            <person name="Hu X."/>
            <person name="Zhang T."/>
            <person name="Song X."/>
            <person name="Zhang H."/>
            <person name="Dai N."/>
            <person name="Sheng W."/>
            <person name="Hou X."/>
            <person name="Wei L."/>
        </authorList>
    </citation>
    <scope>NUCLEOTIDE SEQUENCE</scope>
    <source>
        <strain evidence="3">G02</strain>
        <tissue evidence="3">Leaf</tissue>
    </source>
</reference>
<proteinExistence type="predicted"/>
<evidence type="ECO:0000256" key="1">
    <source>
        <dbReference type="SAM" id="MobiDB-lite"/>
    </source>
</evidence>
<evidence type="ECO:0000313" key="3">
    <source>
        <dbReference type="EMBL" id="KAL0384769.1"/>
    </source>
</evidence>
<dbReference type="PANTHER" id="PTHR33494:SF5">
    <property type="entry name" value="F10A16.6 PROTEIN"/>
    <property type="match status" value="1"/>
</dbReference>
<feature type="domain" description="TRF2/HOY1 PH-like" evidence="2">
    <location>
        <begin position="120"/>
        <end position="238"/>
    </location>
</feature>
<feature type="compositionally biased region" description="Basic residues" evidence="1">
    <location>
        <begin position="92"/>
        <end position="102"/>
    </location>
</feature>
<comment type="caution">
    <text evidence="3">The sequence shown here is derived from an EMBL/GenBank/DDBJ whole genome shotgun (WGS) entry which is preliminary data.</text>
</comment>
<reference evidence="3" key="2">
    <citation type="journal article" date="2024" name="Plant">
        <title>Genomic evolution and insights into agronomic trait innovations of Sesamum species.</title>
        <authorList>
            <person name="Miao H."/>
            <person name="Wang L."/>
            <person name="Qu L."/>
            <person name="Liu H."/>
            <person name="Sun Y."/>
            <person name="Le M."/>
            <person name="Wang Q."/>
            <person name="Wei S."/>
            <person name="Zheng Y."/>
            <person name="Lin W."/>
            <person name="Duan Y."/>
            <person name="Cao H."/>
            <person name="Xiong S."/>
            <person name="Wang X."/>
            <person name="Wei L."/>
            <person name="Li C."/>
            <person name="Ma Q."/>
            <person name="Ju M."/>
            <person name="Zhao R."/>
            <person name="Li G."/>
            <person name="Mu C."/>
            <person name="Tian Q."/>
            <person name="Mei H."/>
            <person name="Zhang T."/>
            <person name="Gao T."/>
            <person name="Zhang H."/>
        </authorList>
    </citation>
    <scope>NUCLEOTIDE SEQUENCE</scope>
    <source>
        <strain evidence="3">G02</strain>
    </source>
</reference>
<organism evidence="3">
    <name type="scientific">Sesamum radiatum</name>
    <name type="common">Black benniseed</name>
    <dbReference type="NCBI Taxonomy" id="300843"/>
    <lineage>
        <taxon>Eukaryota</taxon>
        <taxon>Viridiplantae</taxon>
        <taxon>Streptophyta</taxon>
        <taxon>Embryophyta</taxon>
        <taxon>Tracheophyta</taxon>
        <taxon>Spermatophyta</taxon>
        <taxon>Magnoliopsida</taxon>
        <taxon>eudicotyledons</taxon>
        <taxon>Gunneridae</taxon>
        <taxon>Pentapetalae</taxon>
        <taxon>asterids</taxon>
        <taxon>lamiids</taxon>
        <taxon>Lamiales</taxon>
        <taxon>Pedaliaceae</taxon>
        <taxon>Sesamum</taxon>
    </lineage>
</organism>
<accession>A0AAW2RY29</accession>
<protein>
    <recommendedName>
        <fullName evidence="2">TRF2/HOY1 PH-like domain-containing protein</fullName>
    </recommendedName>
</protein>
<dbReference type="InterPro" id="IPR057939">
    <property type="entry name" value="TRF2_HOY1_PH"/>
</dbReference>
<name>A0AAW2RY29_SESRA</name>
<dbReference type="Pfam" id="PF24818">
    <property type="entry name" value="PH_TRF2_HOY1"/>
    <property type="match status" value="1"/>
</dbReference>
<dbReference type="AlphaFoldDB" id="A0AAW2RY29"/>
<sequence>MMSESDDESVFWSEKEAASFGSHDFRSDHCYGSKKIRFSPEFDDHLQEGDADSSAQSSPLGLTLRKTPSFLNLVNRCLSKAKQPDFSSRNNHVSRHDHKPRRKTDDSGSQPMSEKLKASNFPAIFIKIGTWQRITRHEGDLVAKLYYAKRKLVWEVLDGALKSKIEIQWSDIIAIRTITHDNEPGTLEIELNQPPLFYRETNPQPRKHTLWQQASDFTGGQAPIWRRHYVRFPPGILDKHYEKLLQCDQRLLALSRKPFPSQESPYFDPTMFAISELSLSFNGYGSGYLPGFQYPYQTYPTTARGAPVRLTPNSTISVMDLPYRNEGGINNQNYQGRLHITSTMLGNQVLRPHNYQSNVGVLNDIENHLLGESQVVSSDEGAFHANVETMCSLLETTGDNRIYTAGRGGGADPMMQPVNWLPPQGSSDSMHIMDNSMPPFMFPCNPNNGEFFNL</sequence>
<dbReference type="EMBL" id="JACGWJ010000012">
    <property type="protein sequence ID" value="KAL0384769.1"/>
    <property type="molecule type" value="Genomic_DNA"/>
</dbReference>
<evidence type="ECO:0000259" key="2">
    <source>
        <dbReference type="Pfam" id="PF24818"/>
    </source>
</evidence>
<gene>
    <name evidence="3" type="ORF">Sradi_2871200</name>
</gene>
<feature type="region of interest" description="Disordered" evidence="1">
    <location>
        <begin position="83"/>
        <end position="114"/>
    </location>
</feature>